<dbReference type="GO" id="GO:0005739">
    <property type="term" value="C:mitochondrion"/>
    <property type="evidence" value="ECO:0007669"/>
    <property type="project" value="TreeGrafter"/>
</dbReference>
<dbReference type="EMBL" id="CAJFCJ010000007">
    <property type="protein sequence ID" value="CAD5117141.1"/>
    <property type="molecule type" value="Genomic_DNA"/>
</dbReference>
<comment type="caution">
    <text evidence="3">The sequence shown here is derived from an EMBL/GenBank/DDBJ whole genome shotgun (WGS) entry which is preliminary data.</text>
</comment>
<dbReference type="AlphaFoldDB" id="A0A7I8VLJ7"/>
<keyword evidence="4" id="KW-1185">Reference proteome</keyword>
<dbReference type="InterPro" id="IPR052128">
    <property type="entry name" value="Oxidoreductase_NAD-binding"/>
</dbReference>
<dbReference type="SUPFAM" id="SSF63380">
    <property type="entry name" value="Riboflavin synthase domain-like"/>
    <property type="match status" value="1"/>
</dbReference>
<dbReference type="Proteomes" id="UP000549394">
    <property type="component" value="Unassembled WGS sequence"/>
</dbReference>
<gene>
    <name evidence="3" type="ORF">DGYR_LOCUS5699</name>
</gene>
<dbReference type="InterPro" id="IPR017938">
    <property type="entry name" value="Riboflavin_synthase-like_b-brl"/>
</dbReference>
<accession>A0A7I8VLJ7</accession>
<organism evidence="3 4">
    <name type="scientific">Dimorphilus gyrociliatus</name>
    <dbReference type="NCBI Taxonomy" id="2664684"/>
    <lineage>
        <taxon>Eukaryota</taxon>
        <taxon>Metazoa</taxon>
        <taxon>Spiralia</taxon>
        <taxon>Lophotrochozoa</taxon>
        <taxon>Annelida</taxon>
        <taxon>Polychaeta</taxon>
        <taxon>Polychaeta incertae sedis</taxon>
        <taxon>Dinophilidae</taxon>
        <taxon>Dimorphilus</taxon>
    </lineage>
</organism>
<dbReference type="PANTHER" id="PTHR46505">
    <property type="entry name" value="OXIDOREDUCTASE NAD-BINDING DOMAIN-CONTAINING PROTEIN 1"/>
    <property type="match status" value="1"/>
</dbReference>
<dbReference type="Gene3D" id="2.40.30.10">
    <property type="entry name" value="Translation factors"/>
    <property type="match status" value="1"/>
</dbReference>
<keyword evidence="2" id="KW-0520">NAD</keyword>
<proteinExistence type="predicted"/>
<reference evidence="3 4" key="1">
    <citation type="submission" date="2020-08" db="EMBL/GenBank/DDBJ databases">
        <authorList>
            <person name="Hejnol A."/>
        </authorList>
    </citation>
    <scope>NUCLEOTIDE SEQUENCE [LARGE SCALE GENOMIC DNA]</scope>
</reference>
<sequence>MSEKSDHMEHTPSSTEDDTLSLATVTEKFSLSPTVIGIELFVSDDKFSFLPGQWIDTHIPNVPVIGGFSMTSTIDHYTKTRKIGLAIKYSEHPPTYWFHNKASLLKLI</sequence>
<keyword evidence="1" id="KW-0560">Oxidoreductase</keyword>
<evidence type="ECO:0000256" key="1">
    <source>
        <dbReference type="ARBA" id="ARBA00023002"/>
    </source>
</evidence>
<evidence type="ECO:0000256" key="2">
    <source>
        <dbReference type="ARBA" id="ARBA00023027"/>
    </source>
</evidence>
<evidence type="ECO:0000313" key="4">
    <source>
        <dbReference type="Proteomes" id="UP000549394"/>
    </source>
</evidence>
<name>A0A7I8VLJ7_9ANNE</name>
<dbReference type="OrthoDB" id="436496at2759"/>
<protein>
    <submittedName>
        <fullName evidence="3">DgyrCDS5947</fullName>
    </submittedName>
</protein>
<evidence type="ECO:0000313" key="3">
    <source>
        <dbReference type="EMBL" id="CAD5117141.1"/>
    </source>
</evidence>
<dbReference type="GO" id="GO:0016491">
    <property type="term" value="F:oxidoreductase activity"/>
    <property type="evidence" value="ECO:0007669"/>
    <property type="project" value="UniProtKB-KW"/>
</dbReference>
<dbReference type="PANTHER" id="PTHR46505:SF1">
    <property type="entry name" value="OXIDOREDUCTASE NAD-BINDING DOMAIN-CONTAINING PROTEIN 1"/>
    <property type="match status" value="1"/>
</dbReference>